<evidence type="ECO:0000313" key="3">
    <source>
        <dbReference type="Proteomes" id="UP000095284"/>
    </source>
</evidence>
<reference evidence="5" key="1">
    <citation type="submission" date="2016-11" db="UniProtKB">
        <authorList>
            <consortium name="WormBaseParasite"/>
        </authorList>
    </citation>
    <scope>IDENTIFICATION</scope>
</reference>
<evidence type="ECO:0000313" key="5">
    <source>
        <dbReference type="WBParaSite" id="BXY_0446400.1"/>
    </source>
</evidence>
<dbReference type="WBParaSite" id="BXY_0446400.1">
    <property type="protein sequence ID" value="BXY_0446400.1"/>
    <property type="gene ID" value="BXY_0446400"/>
</dbReference>
<keyword evidence="1" id="KW-0732">Signal</keyword>
<gene>
    <name evidence="2" type="ORF">BXYJ_LOCUS8464</name>
</gene>
<dbReference type="EMBL" id="CAJFCV020000004">
    <property type="protein sequence ID" value="CAG9114320.1"/>
    <property type="molecule type" value="Genomic_DNA"/>
</dbReference>
<feature type="signal peptide" evidence="1">
    <location>
        <begin position="1"/>
        <end position="17"/>
    </location>
</feature>
<evidence type="ECO:0000313" key="2">
    <source>
        <dbReference type="EMBL" id="CAD5225278.1"/>
    </source>
</evidence>
<dbReference type="Proteomes" id="UP000659654">
    <property type="component" value="Unassembled WGS sequence"/>
</dbReference>
<dbReference type="Proteomes" id="UP000582659">
    <property type="component" value="Unassembled WGS sequence"/>
</dbReference>
<organism evidence="3 5">
    <name type="scientific">Bursaphelenchus xylophilus</name>
    <name type="common">Pinewood nematode worm</name>
    <name type="synonym">Aphelenchoides xylophilus</name>
    <dbReference type="NCBI Taxonomy" id="6326"/>
    <lineage>
        <taxon>Eukaryota</taxon>
        <taxon>Metazoa</taxon>
        <taxon>Ecdysozoa</taxon>
        <taxon>Nematoda</taxon>
        <taxon>Chromadorea</taxon>
        <taxon>Rhabditida</taxon>
        <taxon>Tylenchina</taxon>
        <taxon>Tylenchomorpha</taxon>
        <taxon>Aphelenchoidea</taxon>
        <taxon>Aphelenchoididae</taxon>
        <taxon>Bursaphelenchus</taxon>
    </lineage>
</organism>
<proteinExistence type="predicted"/>
<evidence type="ECO:0000313" key="4">
    <source>
        <dbReference type="Proteomes" id="UP000659654"/>
    </source>
</evidence>
<protein>
    <submittedName>
        <fullName evidence="2">(pine wood nematode) hypothetical protein</fullName>
    </submittedName>
</protein>
<accession>A0A1I7RUQ4</accession>
<dbReference type="AlphaFoldDB" id="A0A1I7RUQ4"/>
<dbReference type="EMBL" id="CAJFDI010000004">
    <property type="protein sequence ID" value="CAD5225278.1"/>
    <property type="molecule type" value="Genomic_DNA"/>
</dbReference>
<keyword evidence="4" id="KW-1185">Reference proteome</keyword>
<sequence>MRPQLFAFLFADLLVAAVEVDVQGYIYNEHLPDFRGYPKVRVEVVDYGVFTDTICGSTIAEWDGWWRIACNPTNWRIDDVQRLKIYHRFDNGHCRVNVYRGRAAWARVASGNYSALHDDEPVSDDSLCPDELYPK</sequence>
<evidence type="ECO:0000256" key="1">
    <source>
        <dbReference type="SAM" id="SignalP"/>
    </source>
</evidence>
<name>A0A1I7RUQ4_BURXY</name>
<reference evidence="2" key="2">
    <citation type="submission" date="2020-09" db="EMBL/GenBank/DDBJ databases">
        <authorList>
            <person name="Kikuchi T."/>
        </authorList>
    </citation>
    <scope>NUCLEOTIDE SEQUENCE</scope>
    <source>
        <strain evidence="2">Ka4C1</strain>
    </source>
</reference>
<feature type="chain" id="PRO_5036021956" evidence="1">
    <location>
        <begin position="18"/>
        <end position="135"/>
    </location>
</feature>
<dbReference type="Proteomes" id="UP000095284">
    <property type="component" value="Unplaced"/>
</dbReference>